<feature type="non-terminal residue" evidence="1">
    <location>
        <position position="26"/>
    </location>
</feature>
<proteinExistence type="predicted"/>
<gene>
    <name evidence="1" type="ORF">GIL414_LOCUS83489</name>
</gene>
<protein>
    <submittedName>
        <fullName evidence="1">Uncharacterized protein</fullName>
    </submittedName>
</protein>
<evidence type="ECO:0000313" key="2">
    <source>
        <dbReference type="Proteomes" id="UP000681720"/>
    </source>
</evidence>
<reference evidence="1" key="1">
    <citation type="submission" date="2021-02" db="EMBL/GenBank/DDBJ databases">
        <authorList>
            <person name="Nowell W R."/>
        </authorList>
    </citation>
    <scope>NUCLEOTIDE SEQUENCE</scope>
</reference>
<evidence type="ECO:0000313" key="1">
    <source>
        <dbReference type="EMBL" id="CAF5219447.1"/>
    </source>
</evidence>
<comment type="caution">
    <text evidence="1">The sequence shown here is derived from an EMBL/GenBank/DDBJ whole genome shotgun (WGS) entry which is preliminary data.</text>
</comment>
<sequence>MDTDDIELPYNEELSVSSVKTSVQFP</sequence>
<dbReference type="EMBL" id="CAJOBJ010363222">
    <property type="protein sequence ID" value="CAF5219447.1"/>
    <property type="molecule type" value="Genomic_DNA"/>
</dbReference>
<name>A0A8S3JHG7_9BILA</name>
<dbReference type="AlphaFoldDB" id="A0A8S3JHG7"/>
<organism evidence="1 2">
    <name type="scientific">Rotaria magnacalcarata</name>
    <dbReference type="NCBI Taxonomy" id="392030"/>
    <lineage>
        <taxon>Eukaryota</taxon>
        <taxon>Metazoa</taxon>
        <taxon>Spiralia</taxon>
        <taxon>Gnathifera</taxon>
        <taxon>Rotifera</taxon>
        <taxon>Eurotatoria</taxon>
        <taxon>Bdelloidea</taxon>
        <taxon>Philodinida</taxon>
        <taxon>Philodinidae</taxon>
        <taxon>Rotaria</taxon>
    </lineage>
</organism>
<accession>A0A8S3JHG7</accession>
<dbReference type="Proteomes" id="UP000681720">
    <property type="component" value="Unassembled WGS sequence"/>
</dbReference>